<dbReference type="InterPro" id="IPR006597">
    <property type="entry name" value="Sel1-like"/>
</dbReference>
<dbReference type="InterPro" id="IPR011990">
    <property type="entry name" value="TPR-like_helical_dom_sf"/>
</dbReference>
<evidence type="ECO:0000259" key="1">
    <source>
        <dbReference type="Pfam" id="PF19933"/>
    </source>
</evidence>
<feature type="domain" description="DUF6396" evidence="1">
    <location>
        <begin position="240"/>
        <end position="298"/>
    </location>
</feature>
<dbReference type="SUPFAM" id="SSF81901">
    <property type="entry name" value="HCP-like"/>
    <property type="match status" value="1"/>
</dbReference>
<dbReference type="InterPro" id="IPR052945">
    <property type="entry name" value="Mitotic_Regulator"/>
</dbReference>
<sequence>METMPSEMVEFKVTDPSPECDSWRRHMPKYRDPRAYRIYMEARKLWRSKIGWQLSRGELTIVLNGVRNAAEMGDWGAQALMSKFYLRGLGVLDTNRVLAPAPDKAIAILRSAAALGQPWAIYDLGVAHQYGYGGVRPSETLAWAHFLRAAKLGSPEAQMVLANAYSAVRAFDKEEKMLQCAYRQRHGEAAQAFAMYHSVIAADYLQAIKYFQNGVEYGNHDSAAALRRLYADGFWSYMGEKYKPAFEKLGIKADAERSRRYEEIAAALEINPDLKLTRLNEVLPLPPTKLPPWNGVVDALEVEREGPPIY</sequence>
<dbReference type="Proteomes" id="UP000628442">
    <property type="component" value="Unassembled WGS sequence"/>
</dbReference>
<dbReference type="EMBL" id="BMWV01000003">
    <property type="protein sequence ID" value="GGY34561.1"/>
    <property type="molecule type" value="Genomic_DNA"/>
</dbReference>
<reference evidence="2" key="2">
    <citation type="submission" date="2022-12" db="EMBL/GenBank/DDBJ databases">
        <authorList>
            <person name="Sun Q."/>
            <person name="Kim S."/>
        </authorList>
    </citation>
    <scope>NUCLEOTIDE SEQUENCE</scope>
    <source>
        <strain evidence="2">KCTC 12343</strain>
    </source>
</reference>
<evidence type="ECO:0000313" key="2">
    <source>
        <dbReference type="EMBL" id="GGY34561.1"/>
    </source>
</evidence>
<comment type="caution">
    <text evidence="2">The sequence shown here is derived from an EMBL/GenBank/DDBJ whole genome shotgun (WGS) entry which is preliminary data.</text>
</comment>
<dbReference type="AlphaFoldDB" id="A0AA87XUS6"/>
<name>A0AA87XUS6_9BURK</name>
<accession>A0AA87XUS6</accession>
<dbReference type="PANTHER" id="PTHR43628:SF1">
    <property type="entry name" value="CHITIN SYNTHASE REGULATORY FACTOR 2-RELATED"/>
    <property type="match status" value="1"/>
</dbReference>
<dbReference type="Pfam" id="PF08238">
    <property type="entry name" value="Sel1"/>
    <property type="match status" value="3"/>
</dbReference>
<dbReference type="PANTHER" id="PTHR43628">
    <property type="entry name" value="ACTIVATOR OF C KINASE PROTEIN 1-RELATED"/>
    <property type="match status" value="1"/>
</dbReference>
<dbReference type="Pfam" id="PF19933">
    <property type="entry name" value="DUF6396"/>
    <property type="match status" value="1"/>
</dbReference>
<dbReference type="SMART" id="SM00671">
    <property type="entry name" value="SEL1"/>
    <property type="match status" value="2"/>
</dbReference>
<protein>
    <recommendedName>
        <fullName evidence="1">DUF6396 domain-containing protein</fullName>
    </recommendedName>
</protein>
<proteinExistence type="predicted"/>
<dbReference type="InterPro" id="IPR045653">
    <property type="entry name" value="DUF6396"/>
</dbReference>
<evidence type="ECO:0000313" key="3">
    <source>
        <dbReference type="Proteomes" id="UP000628442"/>
    </source>
</evidence>
<reference evidence="2" key="1">
    <citation type="journal article" date="2014" name="Int. J. Syst. Evol. Microbiol.">
        <title>Complete genome sequence of Corynebacterium casei LMG S-19264T (=DSM 44701T), isolated from a smear-ripened cheese.</title>
        <authorList>
            <consortium name="US DOE Joint Genome Institute (JGI-PGF)"/>
            <person name="Walter F."/>
            <person name="Albersmeier A."/>
            <person name="Kalinowski J."/>
            <person name="Ruckert C."/>
        </authorList>
    </citation>
    <scope>NUCLEOTIDE SEQUENCE</scope>
    <source>
        <strain evidence="2">KCTC 12343</strain>
    </source>
</reference>
<dbReference type="Gene3D" id="1.25.40.10">
    <property type="entry name" value="Tetratricopeptide repeat domain"/>
    <property type="match status" value="1"/>
</dbReference>
<organism evidence="2 3">
    <name type="scientific">Pseudoduganella albidiflava</name>
    <dbReference type="NCBI Taxonomy" id="321983"/>
    <lineage>
        <taxon>Bacteria</taxon>
        <taxon>Pseudomonadati</taxon>
        <taxon>Pseudomonadota</taxon>
        <taxon>Betaproteobacteria</taxon>
        <taxon>Burkholderiales</taxon>
        <taxon>Oxalobacteraceae</taxon>
        <taxon>Telluria group</taxon>
        <taxon>Pseudoduganella</taxon>
    </lineage>
</organism>
<gene>
    <name evidence="2" type="ORF">GCM10007387_15630</name>
</gene>